<proteinExistence type="predicted"/>
<comment type="caution">
    <text evidence="3">The sequence shown here is derived from an EMBL/GenBank/DDBJ whole genome shotgun (WGS) entry which is preliminary data.</text>
</comment>
<sequence length="343" mass="38459">MPTTLTTPARYLVLLQFIIIPLYIGLFNWILVGTAYWQNWVTFAVATSVMVALSVSNYLINGVIVKGMRRDNPDPGQYMARTIRQFMTTATCSCLVFGTAFVIYQWISLPGFVPDPLRLALGVLFTIIVDAVVTVSYESIHNFGYWQQSRQEVDLLSKAQLQAQLDALRQQVNPHFLFNSLNSLISLIDEDPRQASTFAEELSTVYRYLLRSNECSLTSLANELAFIQSYYHLLKTRHGDALTLVTHVQPGADAYQLPPLTLQLLIENAVKHNVALPEQPLTISLVTVGNQLIVSNNLQPKLYRVISNGVGLSNILTRYQSLGSPQPIIEDDGQEFRVILPLL</sequence>
<keyword evidence="3" id="KW-0808">Transferase</keyword>
<dbReference type="RefSeq" id="WP_166691110.1">
    <property type="nucleotide sequence ID" value="NZ_WAEL01000001.1"/>
</dbReference>
<keyword evidence="1" id="KW-0812">Transmembrane</keyword>
<protein>
    <submittedName>
        <fullName evidence="3">Histidine kinase</fullName>
    </submittedName>
</protein>
<dbReference type="InterPro" id="IPR050640">
    <property type="entry name" value="Bact_2-comp_sensor_kinase"/>
</dbReference>
<keyword evidence="3" id="KW-0418">Kinase</keyword>
<feature type="domain" description="Signal transduction histidine kinase internal region" evidence="2">
    <location>
        <begin position="163"/>
        <end position="242"/>
    </location>
</feature>
<keyword evidence="1" id="KW-0472">Membrane</keyword>
<evidence type="ECO:0000256" key="1">
    <source>
        <dbReference type="SAM" id="Phobius"/>
    </source>
</evidence>
<name>A0ABX0QE30_9BACT</name>
<accession>A0ABX0QE30</accession>
<dbReference type="PANTHER" id="PTHR34220">
    <property type="entry name" value="SENSOR HISTIDINE KINASE YPDA"/>
    <property type="match status" value="1"/>
</dbReference>
<keyword evidence="4" id="KW-1185">Reference proteome</keyword>
<evidence type="ECO:0000259" key="2">
    <source>
        <dbReference type="Pfam" id="PF06580"/>
    </source>
</evidence>
<dbReference type="Proteomes" id="UP000606008">
    <property type="component" value="Unassembled WGS sequence"/>
</dbReference>
<reference evidence="4" key="2">
    <citation type="submission" date="2023-07" db="EMBL/GenBank/DDBJ databases">
        <authorList>
            <person name="Jung D.-H."/>
        </authorList>
    </citation>
    <scope>NUCLEOTIDE SEQUENCE [LARGE SCALE GENOMIC DNA]</scope>
    <source>
        <strain evidence="4">JA-25</strain>
    </source>
</reference>
<dbReference type="GO" id="GO:0016301">
    <property type="term" value="F:kinase activity"/>
    <property type="evidence" value="ECO:0007669"/>
    <property type="project" value="UniProtKB-KW"/>
</dbReference>
<dbReference type="PANTHER" id="PTHR34220:SF7">
    <property type="entry name" value="SENSOR HISTIDINE KINASE YPDA"/>
    <property type="match status" value="1"/>
</dbReference>
<keyword evidence="1" id="KW-1133">Transmembrane helix</keyword>
<gene>
    <name evidence="3" type="ORF">F7231_04995</name>
</gene>
<feature type="transmembrane region" description="Helical" evidence="1">
    <location>
        <begin position="43"/>
        <end position="65"/>
    </location>
</feature>
<dbReference type="InterPro" id="IPR010559">
    <property type="entry name" value="Sig_transdc_His_kin_internal"/>
</dbReference>
<organism evidence="3 4">
    <name type="scientific">Fibrivirga algicola</name>
    <dbReference type="NCBI Taxonomy" id="2950420"/>
    <lineage>
        <taxon>Bacteria</taxon>
        <taxon>Pseudomonadati</taxon>
        <taxon>Bacteroidota</taxon>
        <taxon>Cytophagia</taxon>
        <taxon>Cytophagales</taxon>
        <taxon>Spirosomataceae</taxon>
        <taxon>Fibrivirga</taxon>
    </lineage>
</organism>
<dbReference type="EMBL" id="WAEL01000001">
    <property type="protein sequence ID" value="NID09516.1"/>
    <property type="molecule type" value="Genomic_DNA"/>
</dbReference>
<reference evidence="4" key="1">
    <citation type="submission" date="2019-09" db="EMBL/GenBank/DDBJ databases">
        <authorList>
            <person name="Jung D.-H."/>
        </authorList>
    </citation>
    <scope>NUCLEOTIDE SEQUENCE [LARGE SCALE GENOMIC DNA]</scope>
    <source>
        <strain evidence="4">JA-25</strain>
    </source>
</reference>
<feature type="transmembrane region" description="Helical" evidence="1">
    <location>
        <begin position="12"/>
        <end position="37"/>
    </location>
</feature>
<evidence type="ECO:0000313" key="4">
    <source>
        <dbReference type="Proteomes" id="UP000606008"/>
    </source>
</evidence>
<feature type="transmembrane region" description="Helical" evidence="1">
    <location>
        <begin position="119"/>
        <end position="140"/>
    </location>
</feature>
<dbReference type="Pfam" id="PF06580">
    <property type="entry name" value="His_kinase"/>
    <property type="match status" value="1"/>
</dbReference>
<feature type="transmembrane region" description="Helical" evidence="1">
    <location>
        <begin position="86"/>
        <end position="107"/>
    </location>
</feature>
<evidence type="ECO:0000313" key="3">
    <source>
        <dbReference type="EMBL" id="NID09516.1"/>
    </source>
</evidence>